<keyword evidence="2" id="KW-1185">Reference proteome</keyword>
<gene>
    <name evidence="1" type="ORF">GCM10022233_42630</name>
</gene>
<reference evidence="2" key="1">
    <citation type="journal article" date="2019" name="Int. J. Syst. Evol. Microbiol.">
        <title>The Global Catalogue of Microorganisms (GCM) 10K type strain sequencing project: providing services to taxonomists for standard genome sequencing and annotation.</title>
        <authorList>
            <consortium name="The Broad Institute Genomics Platform"/>
            <consortium name="The Broad Institute Genome Sequencing Center for Infectious Disease"/>
            <person name="Wu L."/>
            <person name="Ma J."/>
        </authorList>
    </citation>
    <scope>NUCLEOTIDE SEQUENCE [LARGE SCALE GENOMIC DNA]</scope>
    <source>
        <strain evidence="2">JCM 16925</strain>
    </source>
</reference>
<organism evidence="1 2">
    <name type="scientific">Streptomyces shaanxiensis</name>
    <dbReference type="NCBI Taxonomy" id="653357"/>
    <lineage>
        <taxon>Bacteria</taxon>
        <taxon>Bacillati</taxon>
        <taxon>Actinomycetota</taxon>
        <taxon>Actinomycetes</taxon>
        <taxon>Kitasatosporales</taxon>
        <taxon>Streptomycetaceae</taxon>
        <taxon>Streptomyces</taxon>
    </lineage>
</organism>
<dbReference type="Pfam" id="PF20199">
    <property type="entry name" value="RepSA"/>
    <property type="match status" value="1"/>
</dbReference>
<accession>A0ABP7VBY8</accession>
<name>A0ABP7VBY8_9ACTN</name>
<comment type="caution">
    <text evidence="1">The sequence shown here is derived from an EMBL/GenBank/DDBJ whole genome shotgun (WGS) entry which is preliminary data.</text>
</comment>
<evidence type="ECO:0008006" key="3">
    <source>
        <dbReference type="Google" id="ProtNLM"/>
    </source>
</evidence>
<evidence type="ECO:0000313" key="1">
    <source>
        <dbReference type="EMBL" id="GAA4063967.1"/>
    </source>
</evidence>
<protein>
    <recommendedName>
        <fullName evidence="3">Replication initiation protein</fullName>
    </recommendedName>
</protein>
<dbReference type="Proteomes" id="UP001499984">
    <property type="component" value="Unassembled WGS sequence"/>
</dbReference>
<dbReference type="EMBL" id="BAAAZY010000011">
    <property type="protein sequence ID" value="GAA4063967.1"/>
    <property type="molecule type" value="Genomic_DNA"/>
</dbReference>
<sequence>MRREVAKRAGLSQRRFREHWRVSFAKVAEYQKRGAVHVHAVIRIDGPSGVVRSEGHAVGTHQGRA</sequence>
<dbReference type="InterPro" id="IPR046828">
    <property type="entry name" value="RepSA"/>
</dbReference>
<evidence type="ECO:0000313" key="2">
    <source>
        <dbReference type="Proteomes" id="UP001499984"/>
    </source>
</evidence>
<proteinExistence type="predicted"/>